<name>A0AAE0FXQ5_9CHLO</name>
<evidence type="ECO:0000313" key="2">
    <source>
        <dbReference type="EMBL" id="KAK3267789.1"/>
    </source>
</evidence>
<evidence type="ECO:0000256" key="1">
    <source>
        <dbReference type="SAM" id="MobiDB-lite"/>
    </source>
</evidence>
<feature type="compositionally biased region" description="Low complexity" evidence="1">
    <location>
        <begin position="32"/>
        <end position="54"/>
    </location>
</feature>
<keyword evidence="3" id="KW-1185">Reference proteome</keyword>
<dbReference type="AlphaFoldDB" id="A0AAE0FXQ5"/>
<protein>
    <submittedName>
        <fullName evidence="2">Uncharacterized protein</fullName>
    </submittedName>
</protein>
<feature type="region of interest" description="Disordered" evidence="1">
    <location>
        <begin position="23"/>
        <end position="67"/>
    </location>
</feature>
<dbReference type="Proteomes" id="UP001190700">
    <property type="component" value="Unassembled WGS sequence"/>
</dbReference>
<organism evidence="2 3">
    <name type="scientific">Cymbomonas tetramitiformis</name>
    <dbReference type="NCBI Taxonomy" id="36881"/>
    <lineage>
        <taxon>Eukaryota</taxon>
        <taxon>Viridiplantae</taxon>
        <taxon>Chlorophyta</taxon>
        <taxon>Pyramimonadophyceae</taxon>
        <taxon>Pyramimonadales</taxon>
        <taxon>Pyramimonadaceae</taxon>
        <taxon>Cymbomonas</taxon>
    </lineage>
</organism>
<gene>
    <name evidence="2" type="ORF">CYMTET_23676</name>
</gene>
<reference evidence="2 3" key="1">
    <citation type="journal article" date="2015" name="Genome Biol. Evol.">
        <title>Comparative Genomics of a Bacterivorous Green Alga Reveals Evolutionary Causalities and Consequences of Phago-Mixotrophic Mode of Nutrition.</title>
        <authorList>
            <person name="Burns J.A."/>
            <person name="Paasch A."/>
            <person name="Narechania A."/>
            <person name="Kim E."/>
        </authorList>
    </citation>
    <scope>NUCLEOTIDE SEQUENCE [LARGE SCALE GENOMIC DNA]</scope>
    <source>
        <strain evidence="2 3">PLY_AMNH</strain>
    </source>
</reference>
<dbReference type="EMBL" id="LGRX02012199">
    <property type="protein sequence ID" value="KAK3267789.1"/>
    <property type="molecule type" value="Genomic_DNA"/>
</dbReference>
<sequence>MALATEEPQYHVFSAFNSPSHTPFDWHPHAPPSSRSSPASSSLPPTPRRLVTPRSKMKPTSCAPSPVKSLDQAIEGAGMESHLEPAVTVDVSFCVGGWVLVPP</sequence>
<evidence type="ECO:0000313" key="3">
    <source>
        <dbReference type="Proteomes" id="UP001190700"/>
    </source>
</evidence>
<proteinExistence type="predicted"/>
<accession>A0AAE0FXQ5</accession>
<comment type="caution">
    <text evidence="2">The sequence shown here is derived from an EMBL/GenBank/DDBJ whole genome shotgun (WGS) entry which is preliminary data.</text>
</comment>